<proteinExistence type="predicted"/>
<feature type="domain" description="Beta-lactamase-related" evidence="1">
    <location>
        <begin position="49"/>
        <end position="361"/>
    </location>
</feature>
<dbReference type="InterPro" id="IPR012338">
    <property type="entry name" value="Beta-lactam/transpept-like"/>
</dbReference>
<keyword evidence="2" id="KW-0378">Hydrolase</keyword>
<dbReference type="SUPFAM" id="SSF56601">
    <property type="entry name" value="beta-lactamase/transpeptidase-like"/>
    <property type="match status" value="1"/>
</dbReference>
<dbReference type="RefSeq" id="WP_210287909.1">
    <property type="nucleotide sequence ID" value="NZ_JACIDZ010000001.1"/>
</dbReference>
<dbReference type="PANTHER" id="PTHR46825">
    <property type="entry name" value="D-ALANYL-D-ALANINE-CARBOXYPEPTIDASE/ENDOPEPTIDASE AMPH"/>
    <property type="match status" value="1"/>
</dbReference>
<evidence type="ECO:0000313" key="3">
    <source>
        <dbReference type="Proteomes" id="UP000530571"/>
    </source>
</evidence>
<reference evidence="2 3" key="1">
    <citation type="submission" date="2020-08" db="EMBL/GenBank/DDBJ databases">
        <title>Genomic Encyclopedia of Type Strains, Phase IV (KMG-IV): sequencing the most valuable type-strain genomes for metagenomic binning, comparative biology and taxonomic classification.</title>
        <authorList>
            <person name="Goeker M."/>
        </authorList>
    </citation>
    <scope>NUCLEOTIDE SEQUENCE [LARGE SCALE GENOMIC DNA]</scope>
    <source>
        <strain evidence="2 3">DSM 28101</strain>
    </source>
</reference>
<sequence>MTLLLLTSGGIETAVAAEACVQDVDRILSMPAEQAASSKRLSEALASRLDAAVTKALHQTAAPGAIVGVRTPEGSWVKGVGIADPGTGAQMAPGMHTRTGSVTKTFTGTVILQLAEDGLLSLDDTIGAYVTGIPNGDEITLRQLANMTSGVASYTASERFVDLYLEDPNMFFSPEDLVAYAVENSPLFAPGSEYDYSNTNTILLGMVIEKVTGQPVETALRTMIFEPLGLENTVWPGRQTAIPAPYARGISLQGYDATPEAPLDATNWSPASLWTAGEIISDVDDLLTYGRALATGHGLLDAKSQEQRLRSFQGPADYGLALRCTDSWVGHTGELPGYTTVVYYNTQTDTTVAIQTNSDIPSGDCGEAEVLPSNTHGIACSLPAMRIFNALAPLLGGTAAP</sequence>
<dbReference type="Proteomes" id="UP000530571">
    <property type="component" value="Unassembled WGS sequence"/>
</dbReference>
<keyword evidence="2" id="KW-0121">Carboxypeptidase</keyword>
<dbReference type="InterPro" id="IPR050491">
    <property type="entry name" value="AmpC-like"/>
</dbReference>
<dbReference type="GO" id="GO:0009002">
    <property type="term" value="F:serine-type D-Ala-D-Ala carboxypeptidase activity"/>
    <property type="evidence" value="ECO:0007669"/>
    <property type="project" value="UniProtKB-EC"/>
</dbReference>
<dbReference type="Gene3D" id="3.40.710.10">
    <property type="entry name" value="DD-peptidase/beta-lactamase superfamily"/>
    <property type="match status" value="1"/>
</dbReference>
<name>A0A7W6KGR3_9HYPH</name>
<keyword evidence="2" id="KW-0645">Protease</keyword>
<evidence type="ECO:0000259" key="1">
    <source>
        <dbReference type="Pfam" id="PF00144"/>
    </source>
</evidence>
<evidence type="ECO:0000313" key="2">
    <source>
        <dbReference type="EMBL" id="MBB4120750.1"/>
    </source>
</evidence>
<protein>
    <submittedName>
        <fullName evidence="2">D-alanyl-D-alanine carboxypeptidase</fullName>
        <ecNumber evidence="2">3.4.16.4</ecNumber>
    </submittedName>
</protein>
<dbReference type="Pfam" id="PF00144">
    <property type="entry name" value="Beta-lactamase"/>
    <property type="match status" value="1"/>
</dbReference>
<dbReference type="EC" id="3.4.16.4" evidence="2"/>
<dbReference type="EMBL" id="JACIDZ010000001">
    <property type="protein sequence ID" value="MBB4120750.1"/>
    <property type="molecule type" value="Genomic_DNA"/>
</dbReference>
<comment type="caution">
    <text evidence="2">The sequence shown here is derived from an EMBL/GenBank/DDBJ whole genome shotgun (WGS) entry which is preliminary data.</text>
</comment>
<accession>A0A7W6KGR3</accession>
<keyword evidence="3" id="KW-1185">Reference proteome</keyword>
<gene>
    <name evidence="2" type="ORF">GGR30_000645</name>
</gene>
<dbReference type="AlphaFoldDB" id="A0A7W6KGR3"/>
<dbReference type="InterPro" id="IPR001466">
    <property type="entry name" value="Beta-lactam-related"/>
</dbReference>
<organism evidence="2 3">
    <name type="scientific">Martelella radicis</name>
    <dbReference type="NCBI Taxonomy" id="1397476"/>
    <lineage>
        <taxon>Bacteria</taxon>
        <taxon>Pseudomonadati</taxon>
        <taxon>Pseudomonadota</taxon>
        <taxon>Alphaproteobacteria</taxon>
        <taxon>Hyphomicrobiales</taxon>
        <taxon>Aurantimonadaceae</taxon>
        <taxon>Martelella</taxon>
    </lineage>
</organism>
<dbReference type="PANTHER" id="PTHR46825:SF7">
    <property type="entry name" value="D-ALANYL-D-ALANINE CARBOXYPEPTIDASE"/>
    <property type="match status" value="1"/>
</dbReference>